<evidence type="ECO:0000256" key="4">
    <source>
        <dbReference type="ARBA" id="ARBA00022989"/>
    </source>
</evidence>
<sequence length="277" mass="30713">MSHYGHGELDRLIRRVERLRRQIGGASQEENQGPVSLLRSECLEATESVRECVKRRDQLNKQGLARSFEGIEAAAAVRRELSNLAIVADRLQAAHTEQDRRKKSPEDAEEVAHILRLVKACMENENPRNGEQLARSSLKPYTTPLLGGSPIVDGVLGRRALSDPEAQQGLLTISAGDRKMDQSLDAIIDGLGRLKGVALDMNEEVKLQSVMIDEIIAKAESADQELRNINRRLNRVLHQAGGASRVSVNLVLAVLVCSLLLYIYKTIRDGDFRLPNL</sequence>
<keyword evidence="5 7" id="KW-0472">Membrane</keyword>
<keyword evidence="4 7" id="KW-1133">Transmembrane helix</keyword>
<keyword evidence="2" id="KW-0813">Transport</keyword>
<reference evidence="9" key="1">
    <citation type="submission" date="2021-01" db="EMBL/GenBank/DDBJ databases">
        <authorList>
            <person name="Corre E."/>
            <person name="Pelletier E."/>
            <person name="Niang G."/>
            <person name="Scheremetjew M."/>
            <person name="Finn R."/>
            <person name="Kale V."/>
            <person name="Holt S."/>
            <person name="Cochrane G."/>
            <person name="Meng A."/>
            <person name="Brown T."/>
            <person name="Cohen L."/>
        </authorList>
    </citation>
    <scope>NUCLEOTIDE SEQUENCE</scope>
    <source>
        <strain evidence="9">CCAP979/52</strain>
    </source>
</reference>
<evidence type="ECO:0000256" key="7">
    <source>
        <dbReference type="SAM" id="Phobius"/>
    </source>
</evidence>
<feature type="domain" description="T-SNARE coiled-coil homology" evidence="8">
    <location>
        <begin position="174"/>
        <end position="236"/>
    </location>
</feature>
<dbReference type="GO" id="GO:0005737">
    <property type="term" value="C:cytoplasm"/>
    <property type="evidence" value="ECO:0007669"/>
    <property type="project" value="UniProtKB-ARBA"/>
</dbReference>
<gene>
    <name evidence="9" type="ORF">CCUR1050_LOCUS7738</name>
</gene>
<evidence type="ECO:0000259" key="8">
    <source>
        <dbReference type="PROSITE" id="PS50192"/>
    </source>
</evidence>
<evidence type="ECO:0000256" key="1">
    <source>
        <dbReference type="ARBA" id="ARBA00004167"/>
    </source>
</evidence>
<evidence type="ECO:0000256" key="6">
    <source>
        <dbReference type="SAM" id="Coils"/>
    </source>
</evidence>
<dbReference type="PANTHER" id="PTHR12791">
    <property type="entry name" value="GOLGI SNARE BET1-RELATED"/>
    <property type="match status" value="1"/>
</dbReference>
<name>A0A7S0QF16_9CRYP</name>
<dbReference type="CDD" id="cd15841">
    <property type="entry name" value="SNARE_Qc"/>
    <property type="match status" value="1"/>
</dbReference>
<dbReference type="PROSITE" id="PS50192">
    <property type="entry name" value="T_SNARE"/>
    <property type="match status" value="1"/>
</dbReference>
<dbReference type="AlphaFoldDB" id="A0A7S0QF16"/>
<dbReference type="SMART" id="SM00397">
    <property type="entry name" value="t_SNARE"/>
    <property type="match status" value="1"/>
</dbReference>
<protein>
    <recommendedName>
        <fullName evidence="8">t-SNARE coiled-coil homology domain-containing protein</fullName>
    </recommendedName>
</protein>
<keyword evidence="6" id="KW-0175">Coiled coil</keyword>
<accession>A0A7S0QF16</accession>
<dbReference type="InterPro" id="IPR000727">
    <property type="entry name" value="T_SNARE_dom"/>
</dbReference>
<feature type="transmembrane region" description="Helical" evidence="7">
    <location>
        <begin position="246"/>
        <end position="264"/>
    </location>
</feature>
<organism evidence="9">
    <name type="scientific">Cryptomonas curvata</name>
    <dbReference type="NCBI Taxonomy" id="233186"/>
    <lineage>
        <taxon>Eukaryota</taxon>
        <taxon>Cryptophyceae</taxon>
        <taxon>Cryptomonadales</taxon>
        <taxon>Cryptomonadaceae</taxon>
        <taxon>Cryptomonas</taxon>
    </lineage>
</organism>
<dbReference type="SUPFAM" id="SSF58038">
    <property type="entry name" value="SNARE fusion complex"/>
    <property type="match status" value="1"/>
</dbReference>
<evidence type="ECO:0000313" key="9">
    <source>
        <dbReference type="EMBL" id="CAD8630059.1"/>
    </source>
</evidence>
<evidence type="ECO:0000256" key="2">
    <source>
        <dbReference type="ARBA" id="ARBA00022448"/>
    </source>
</evidence>
<dbReference type="GO" id="GO:0012505">
    <property type="term" value="C:endomembrane system"/>
    <property type="evidence" value="ECO:0007669"/>
    <property type="project" value="UniProtKB-ARBA"/>
</dbReference>
<keyword evidence="3 7" id="KW-0812">Transmembrane</keyword>
<evidence type="ECO:0000256" key="5">
    <source>
        <dbReference type="ARBA" id="ARBA00023136"/>
    </source>
</evidence>
<dbReference type="Gene3D" id="1.20.5.110">
    <property type="match status" value="1"/>
</dbReference>
<dbReference type="EMBL" id="HBEZ01014006">
    <property type="protein sequence ID" value="CAD8630059.1"/>
    <property type="molecule type" value="Transcribed_RNA"/>
</dbReference>
<comment type="subcellular location">
    <subcellularLocation>
        <location evidence="1">Membrane</location>
        <topology evidence="1">Single-pass membrane protein</topology>
    </subcellularLocation>
</comment>
<evidence type="ECO:0000256" key="3">
    <source>
        <dbReference type="ARBA" id="ARBA00022692"/>
    </source>
</evidence>
<feature type="coiled-coil region" evidence="6">
    <location>
        <begin position="212"/>
        <end position="239"/>
    </location>
</feature>
<proteinExistence type="predicted"/>
<dbReference type="GO" id="GO:0016020">
    <property type="term" value="C:membrane"/>
    <property type="evidence" value="ECO:0007669"/>
    <property type="project" value="UniProtKB-SubCell"/>
</dbReference>